<dbReference type="EMBL" id="JAANYN010000002">
    <property type="protein sequence ID" value="NHE56115.1"/>
    <property type="molecule type" value="Genomic_DNA"/>
</dbReference>
<comment type="caution">
    <text evidence="2">The sequence shown here is derived from an EMBL/GenBank/DDBJ whole genome shotgun (WGS) entry which is preliminary data.</text>
</comment>
<feature type="signal peptide" evidence="1">
    <location>
        <begin position="1"/>
        <end position="28"/>
    </location>
</feature>
<keyword evidence="1" id="KW-0732">Signal</keyword>
<reference evidence="2 3" key="1">
    <citation type="submission" date="2020-03" db="EMBL/GenBank/DDBJ databases">
        <title>Cyclobacterium plantarum sp. nov., a marine bacterium isolated from a coastal-marine wetland.</title>
        <authorList>
            <person name="Sanchez-Porro C."/>
            <person name="Ventosa A."/>
            <person name="Amoozegar M."/>
        </authorList>
    </citation>
    <scope>NUCLEOTIDE SEQUENCE [LARGE SCALE GENOMIC DNA]</scope>
    <source>
        <strain evidence="2 3">GBPx2</strain>
    </source>
</reference>
<dbReference type="Proteomes" id="UP000649799">
    <property type="component" value="Unassembled WGS sequence"/>
</dbReference>
<dbReference type="RefSeq" id="WP_166143679.1">
    <property type="nucleotide sequence ID" value="NZ_JAANYN010000002.1"/>
</dbReference>
<dbReference type="PROSITE" id="PS51257">
    <property type="entry name" value="PROKAR_LIPOPROTEIN"/>
    <property type="match status" value="1"/>
</dbReference>
<keyword evidence="3" id="KW-1185">Reference proteome</keyword>
<protein>
    <recommendedName>
        <fullName evidence="4">Lipoprotein</fullName>
    </recommendedName>
</protein>
<organism evidence="2 3">
    <name type="scientific">Cyclobacterium plantarum</name>
    <dbReference type="NCBI Taxonomy" id="2716263"/>
    <lineage>
        <taxon>Bacteria</taxon>
        <taxon>Pseudomonadati</taxon>
        <taxon>Bacteroidota</taxon>
        <taxon>Cytophagia</taxon>
        <taxon>Cytophagales</taxon>
        <taxon>Cyclobacteriaceae</taxon>
        <taxon>Cyclobacterium</taxon>
    </lineage>
</organism>
<evidence type="ECO:0000313" key="3">
    <source>
        <dbReference type="Proteomes" id="UP000649799"/>
    </source>
</evidence>
<proteinExistence type="predicted"/>
<evidence type="ECO:0008006" key="4">
    <source>
        <dbReference type="Google" id="ProtNLM"/>
    </source>
</evidence>
<evidence type="ECO:0000256" key="1">
    <source>
        <dbReference type="SAM" id="SignalP"/>
    </source>
</evidence>
<accession>A0ABX0H2T1</accession>
<feature type="chain" id="PRO_5047543745" description="Lipoprotein" evidence="1">
    <location>
        <begin position="29"/>
        <end position="117"/>
    </location>
</feature>
<name>A0ABX0H2T1_9BACT</name>
<evidence type="ECO:0000313" key="2">
    <source>
        <dbReference type="EMBL" id="NHE56115.1"/>
    </source>
</evidence>
<sequence>MLNFIKKQSLIVLFIMSGLFLFSCSSEDDSPTACSVQWGTELSDEIDALQQAAIAHGQTQTEASCENLRTAARAYLDELRPYGNCQALTGQSRTEWQNAVADAEQQIDDLDCEQDFN</sequence>
<gene>
    <name evidence="2" type="ORF">G9Q97_04725</name>
</gene>